<feature type="transmembrane region" description="Helical" evidence="8">
    <location>
        <begin position="6"/>
        <end position="22"/>
    </location>
</feature>
<accession>A0A6J6CLH2</accession>
<dbReference type="InterPro" id="IPR017825">
    <property type="entry name" value="Lycopene_cyclase_dom"/>
</dbReference>
<dbReference type="EMBL" id="CAEZSZ010000018">
    <property type="protein sequence ID" value="CAB4551129.1"/>
    <property type="molecule type" value="Genomic_DNA"/>
</dbReference>
<reference evidence="9" key="1">
    <citation type="submission" date="2020-05" db="EMBL/GenBank/DDBJ databases">
        <authorList>
            <person name="Chiriac C."/>
            <person name="Salcher M."/>
            <person name="Ghai R."/>
            <person name="Kavagutti S V."/>
        </authorList>
    </citation>
    <scope>NUCLEOTIDE SEQUENCE</scope>
</reference>
<organism evidence="9">
    <name type="scientific">freshwater metagenome</name>
    <dbReference type="NCBI Taxonomy" id="449393"/>
    <lineage>
        <taxon>unclassified sequences</taxon>
        <taxon>metagenomes</taxon>
        <taxon>ecological metagenomes</taxon>
    </lineage>
</organism>
<keyword evidence="7" id="KW-0413">Isomerase</keyword>
<evidence type="ECO:0000256" key="3">
    <source>
        <dbReference type="ARBA" id="ARBA00022692"/>
    </source>
</evidence>
<feature type="transmembrane region" description="Helical" evidence="8">
    <location>
        <begin position="34"/>
        <end position="59"/>
    </location>
</feature>
<feature type="transmembrane region" description="Helical" evidence="8">
    <location>
        <begin position="79"/>
        <end position="96"/>
    </location>
</feature>
<evidence type="ECO:0000256" key="2">
    <source>
        <dbReference type="ARBA" id="ARBA00004829"/>
    </source>
</evidence>
<evidence type="ECO:0000256" key="6">
    <source>
        <dbReference type="ARBA" id="ARBA00023136"/>
    </source>
</evidence>
<dbReference type="NCBIfam" id="TIGR03462">
    <property type="entry name" value="CarR_dom_SF"/>
    <property type="match status" value="1"/>
</dbReference>
<keyword evidence="5 8" id="KW-1133">Transmembrane helix</keyword>
<name>A0A6J6CLH2_9ZZZZ</name>
<evidence type="ECO:0000256" key="4">
    <source>
        <dbReference type="ARBA" id="ARBA00022746"/>
    </source>
</evidence>
<dbReference type="GO" id="GO:0016120">
    <property type="term" value="P:carotene biosynthetic process"/>
    <property type="evidence" value="ECO:0007669"/>
    <property type="project" value="UniProtKB-ARBA"/>
</dbReference>
<evidence type="ECO:0000256" key="7">
    <source>
        <dbReference type="ARBA" id="ARBA00023235"/>
    </source>
</evidence>
<keyword evidence="4" id="KW-0125">Carotenoid biosynthesis</keyword>
<comment type="subcellular location">
    <subcellularLocation>
        <location evidence="1">Membrane</location>
        <topology evidence="1">Multi-pass membrane protein</topology>
    </subcellularLocation>
</comment>
<dbReference type="GO" id="GO:0016117">
    <property type="term" value="P:carotenoid biosynthetic process"/>
    <property type="evidence" value="ECO:0007669"/>
    <property type="project" value="UniProtKB-KW"/>
</dbReference>
<sequence>MSFFYLSALLISILGLALLDYRHKLAFAKSKKHFLLIAIPVLFFLAWDVVGITLGVFFRGTTPFLTGILVYEELPLEEIFFLIVLSYTSLLLLRAFEKVGKK</sequence>
<dbReference type="GO" id="GO:0045436">
    <property type="term" value="F:lycopene beta cyclase activity"/>
    <property type="evidence" value="ECO:0007669"/>
    <property type="project" value="UniProtKB-ARBA"/>
</dbReference>
<evidence type="ECO:0000256" key="8">
    <source>
        <dbReference type="SAM" id="Phobius"/>
    </source>
</evidence>
<dbReference type="GO" id="GO:0016872">
    <property type="term" value="F:intramolecular lyase activity"/>
    <property type="evidence" value="ECO:0007669"/>
    <property type="project" value="InterPro"/>
</dbReference>
<dbReference type="GO" id="GO:0016020">
    <property type="term" value="C:membrane"/>
    <property type="evidence" value="ECO:0007669"/>
    <property type="project" value="UniProtKB-SubCell"/>
</dbReference>
<evidence type="ECO:0000313" key="9">
    <source>
        <dbReference type="EMBL" id="CAB4551129.1"/>
    </source>
</evidence>
<gene>
    <name evidence="9" type="ORF">UFOPK1561_00288</name>
</gene>
<keyword evidence="6 8" id="KW-0472">Membrane</keyword>
<evidence type="ECO:0000256" key="5">
    <source>
        <dbReference type="ARBA" id="ARBA00022989"/>
    </source>
</evidence>
<proteinExistence type="predicted"/>
<comment type="pathway">
    <text evidence="2">Carotenoid biosynthesis.</text>
</comment>
<protein>
    <submittedName>
        <fullName evidence="9">Unannotated protein</fullName>
    </submittedName>
</protein>
<dbReference type="AlphaFoldDB" id="A0A6J6CLH2"/>
<keyword evidence="3 8" id="KW-0812">Transmembrane</keyword>
<evidence type="ECO:0000256" key="1">
    <source>
        <dbReference type="ARBA" id="ARBA00004141"/>
    </source>
</evidence>